<accession>A0A1I1L837</accession>
<evidence type="ECO:0000256" key="4">
    <source>
        <dbReference type="SAM" id="SignalP"/>
    </source>
</evidence>
<dbReference type="InterPro" id="IPR036942">
    <property type="entry name" value="Beta-barrel_TonB_sf"/>
</dbReference>
<keyword evidence="6" id="KW-1185">Reference proteome</keyword>
<organism evidence="5 6">
    <name type="scientific">Flexibacter flexilis DSM 6793</name>
    <dbReference type="NCBI Taxonomy" id="927664"/>
    <lineage>
        <taxon>Bacteria</taxon>
        <taxon>Pseudomonadati</taxon>
        <taxon>Bacteroidota</taxon>
        <taxon>Cytophagia</taxon>
        <taxon>Cytophagales</taxon>
        <taxon>Flexibacteraceae</taxon>
        <taxon>Flexibacter</taxon>
    </lineage>
</organism>
<dbReference type="SUPFAM" id="SSF56935">
    <property type="entry name" value="Porins"/>
    <property type="match status" value="1"/>
</dbReference>
<feature type="chain" id="PRO_5011520761" description="TonB dependent receptor" evidence="4">
    <location>
        <begin position="21"/>
        <end position="547"/>
    </location>
</feature>
<dbReference type="Proteomes" id="UP000199514">
    <property type="component" value="Unassembled WGS sequence"/>
</dbReference>
<reference evidence="5 6" key="1">
    <citation type="submission" date="2016-10" db="EMBL/GenBank/DDBJ databases">
        <authorList>
            <person name="de Groot N.N."/>
        </authorList>
    </citation>
    <scope>NUCLEOTIDE SEQUENCE [LARGE SCALE GENOMIC DNA]</scope>
    <source>
        <strain evidence="5 6">DSM 6793</strain>
    </source>
</reference>
<dbReference type="RefSeq" id="WP_143083974.1">
    <property type="nucleotide sequence ID" value="NZ_FOLE01000008.1"/>
</dbReference>
<comment type="subcellular location">
    <subcellularLocation>
        <location evidence="1">Cell outer membrane</location>
    </subcellularLocation>
</comment>
<evidence type="ECO:0000313" key="6">
    <source>
        <dbReference type="Proteomes" id="UP000199514"/>
    </source>
</evidence>
<evidence type="ECO:0000256" key="1">
    <source>
        <dbReference type="ARBA" id="ARBA00004442"/>
    </source>
</evidence>
<evidence type="ECO:0000313" key="5">
    <source>
        <dbReference type="EMBL" id="SFC68672.1"/>
    </source>
</evidence>
<dbReference type="GO" id="GO:0009279">
    <property type="term" value="C:cell outer membrane"/>
    <property type="evidence" value="ECO:0007669"/>
    <property type="project" value="UniProtKB-SubCell"/>
</dbReference>
<proteinExistence type="predicted"/>
<dbReference type="OrthoDB" id="1264254at2"/>
<keyword evidence="2" id="KW-0472">Membrane</keyword>
<feature type="signal peptide" evidence="4">
    <location>
        <begin position="1"/>
        <end position="20"/>
    </location>
</feature>
<gene>
    <name evidence="5" type="ORF">SAMN05421780_10888</name>
</gene>
<evidence type="ECO:0000256" key="2">
    <source>
        <dbReference type="ARBA" id="ARBA00023136"/>
    </source>
</evidence>
<dbReference type="AlphaFoldDB" id="A0A1I1L837"/>
<evidence type="ECO:0008006" key="7">
    <source>
        <dbReference type="Google" id="ProtNLM"/>
    </source>
</evidence>
<evidence type="ECO:0000256" key="3">
    <source>
        <dbReference type="ARBA" id="ARBA00023237"/>
    </source>
</evidence>
<name>A0A1I1L837_9BACT</name>
<dbReference type="STRING" id="927664.SAMN05421780_10888"/>
<keyword evidence="3" id="KW-0998">Cell outer membrane</keyword>
<dbReference type="Gene3D" id="2.40.170.20">
    <property type="entry name" value="TonB-dependent receptor, beta-barrel domain"/>
    <property type="match status" value="1"/>
</dbReference>
<keyword evidence="4" id="KW-0732">Signal</keyword>
<dbReference type="EMBL" id="FOLE01000008">
    <property type="protein sequence ID" value="SFC68672.1"/>
    <property type="molecule type" value="Genomic_DNA"/>
</dbReference>
<sequence length="547" mass="62149">MKRYYSLLALLCCCVPSAWAQIERNQNGEISDEEVVIIKEKELKLPEAVRNFEKVTIPLPVPAPTPQKYSFQTFGATLPAIDPRMSVVRLPEDELDKLYGTYLKGGLGNYGTTYLEAFHNSKRTNDYAYGVHFKHFASAKGSVKNSGSGENRFAGYGKYFNEKYILTGRLDYSRERYNYYGYPTEVSKDSLKQIYNTLSFGATLQNATDSAAFNYVGNINFSNFSDSHKNRESEFGIGFNSSYKLNETMTLFVPLEVALLQYKNDTLSLGRNYTALRPSFQYKEGALTASVGFNLGFCNDTAKLATKTTIYPTVELAYQLMGGSLTALAGFNGDLEKRTYRNTVQLNPFVKGELPLSHANKTMDLYAGFKGVIAKDFFYKITGGMQQYKQLAFFVSDTADVAKFTLAYDSAKVNITRFTGEFGYAPSDKWRFAFKTDYYGYSTKKLAKAWHSPALRMNLNTRYNYREKVYIDFDLYYIGTQYAFNPLTNQTQELKGIADVDLRIDYKFSQKFSAFLNMDNILSQKNPRYLYYQTRGLLVMLGATASF</sequence>
<protein>
    <recommendedName>
        <fullName evidence="7">TonB dependent receptor</fullName>
    </recommendedName>
</protein>